<proteinExistence type="predicted"/>
<comment type="caution">
    <text evidence="1">The sequence shown here is derived from an EMBL/GenBank/DDBJ whole genome shotgun (WGS) entry which is preliminary data.</text>
</comment>
<accession>A0A9X2ASW8</accession>
<sequence>MPVSVTKLQGHDIPEHLRGPGVEVVFRVIDEQGKERYLLDDVEAAQTAVRASEAQRNPDG</sequence>
<evidence type="ECO:0000313" key="1">
    <source>
        <dbReference type="EMBL" id="MCJ0972307.1"/>
    </source>
</evidence>
<dbReference type="EMBL" id="JALGRD010000001">
    <property type="protein sequence ID" value="MCJ0972307.1"/>
    <property type="molecule type" value="Genomic_DNA"/>
</dbReference>
<organism evidence="1 2">
    <name type="scientific">Stutzerimonas marianensis</name>
    <dbReference type="NCBI Taxonomy" id="2929513"/>
    <lineage>
        <taxon>Bacteria</taxon>
        <taxon>Pseudomonadati</taxon>
        <taxon>Pseudomonadota</taxon>
        <taxon>Gammaproteobacteria</taxon>
        <taxon>Pseudomonadales</taxon>
        <taxon>Pseudomonadaceae</taxon>
        <taxon>Stutzerimonas</taxon>
    </lineage>
</organism>
<gene>
    <name evidence="1" type="ORF">MST27_02845</name>
</gene>
<name>A0A9X2ASW8_9GAMM</name>
<dbReference type="Proteomes" id="UP001139682">
    <property type="component" value="Unassembled WGS sequence"/>
</dbReference>
<dbReference type="AlphaFoldDB" id="A0A9X2ASW8"/>
<dbReference type="RefSeq" id="WP_243604485.1">
    <property type="nucleotide sequence ID" value="NZ_JALGRD010000001.1"/>
</dbReference>
<reference evidence="1" key="1">
    <citation type="submission" date="2022-03" db="EMBL/GenBank/DDBJ databases">
        <title>Pseudomonas marianensis sp. nov., a marine bacterium isolated from deep-sea sediments of the Mariana Trench.</title>
        <authorList>
            <person name="Wei Y."/>
        </authorList>
    </citation>
    <scope>NUCLEOTIDE SEQUENCE</scope>
    <source>
        <strain evidence="1">PS1</strain>
    </source>
</reference>
<protein>
    <submittedName>
        <fullName evidence="1">Uncharacterized protein</fullName>
    </submittedName>
</protein>
<evidence type="ECO:0000313" key="2">
    <source>
        <dbReference type="Proteomes" id="UP001139682"/>
    </source>
</evidence>
<keyword evidence="2" id="KW-1185">Reference proteome</keyword>